<feature type="transmembrane region" description="Helical" evidence="2">
    <location>
        <begin position="31"/>
        <end position="50"/>
    </location>
</feature>
<organism evidence="3 4">
    <name type="scientific">Actinomycetospora aeridis</name>
    <dbReference type="NCBI Taxonomy" id="3129231"/>
    <lineage>
        <taxon>Bacteria</taxon>
        <taxon>Bacillati</taxon>
        <taxon>Actinomycetota</taxon>
        <taxon>Actinomycetes</taxon>
        <taxon>Pseudonocardiales</taxon>
        <taxon>Pseudonocardiaceae</taxon>
        <taxon>Actinomycetospora</taxon>
    </lineage>
</organism>
<feature type="transmembrane region" description="Helical" evidence="2">
    <location>
        <begin position="203"/>
        <end position="220"/>
    </location>
</feature>
<dbReference type="InterPro" id="IPR018750">
    <property type="entry name" value="DUF2306_membrane"/>
</dbReference>
<dbReference type="EMBL" id="JBBEGL010000001">
    <property type="protein sequence ID" value="MEJ2885818.1"/>
    <property type="molecule type" value="Genomic_DNA"/>
</dbReference>
<sequence length="227" mass="24900">MTLSVDSPRPRGDAAPTTPPRGAGPRRRARWMPALVVLVLAFLAFVLPPYLGLDPSAARIPVDASVPWHYPVLIVHIATSTIALLTLCLQMWPWLREHHPAVHRVSGRVYVFAGALPAALLSLVLCLQATSPIGTLGVATAGAFWAVTTAMGWIRGRQRRWGSHRRWMLYSFAFALQATWARLIAVVAIVGGLEVDPVLMGEAGTWLGWIVNVLLVHWWIERTRSGG</sequence>
<dbReference type="Pfam" id="PF10067">
    <property type="entry name" value="DUF2306"/>
    <property type="match status" value="1"/>
</dbReference>
<feature type="transmembrane region" description="Helical" evidence="2">
    <location>
        <begin position="136"/>
        <end position="155"/>
    </location>
</feature>
<proteinExistence type="predicted"/>
<keyword evidence="2" id="KW-0812">Transmembrane</keyword>
<reference evidence="3 4" key="1">
    <citation type="submission" date="2024-03" db="EMBL/GenBank/DDBJ databases">
        <title>Actinomycetospora sp. OC33-EN06, a novel actinomycete isolated from wild orchid (Aerides multiflora).</title>
        <authorList>
            <person name="Suriyachadkun C."/>
        </authorList>
    </citation>
    <scope>NUCLEOTIDE SEQUENCE [LARGE SCALE GENOMIC DNA]</scope>
    <source>
        <strain evidence="3 4">OC33-EN06</strain>
    </source>
</reference>
<gene>
    <name evidence="3" type="ORF">WCD41_05100</name>
</gene>
<name>A0ABU8N2D3_9PSEU</name>
<feature type="region of interest" description="Disordered" evidence="1">
    <location>
        <begin position="1"/>
        <end position="26"/>
    </location>
</feature>
<keyword evidence="4" id="KW-1185">Reference proteome</keyword>
<feature type="transmembrane region" description="Helical" evidence="2">
    <location>
        <begin position="167"/>
        <end position="191"/>
    </location>
</feature>
<protein>
    <submittedName>
        <fullName evidence="3">DUF2306 domain-containing protein</fullName>
    </submittedName>
</protein>
<evidence type="ECO:0000256" key="2">
    <source>
        <dbReference type="SAM" id="Phobius"/>
    </source>
</evidence>
<feature type="compositionally biased region" description="Low complexity" evidence="1">
    <location>
        <begin position="14"/>
        <end position="23"/>
    </location>
</feature>
<keyword evidence="2" id="KW-1133">Transmembrane helix</keyword>
<evidence type="ECO:0000313" key="3">
    <source>
        <dbReference type="EMBL" id="MEJ2885818.1"/>
    </source>
</evidence>
<dbReference type="RefSeq" id="WP_337712278.1">
    <property type="nucleotide sequence ID" value="NZ_JBBEGL010000001.1"/>
</dbReference>
<dbReference type="Proteomes" id="UP001370100">
    <property type="component" value="Unassembled WGS sequence"/>
</dbReference>
<evidence type="ECO:0000313" key="4">
    <source>
        <dbReference type="Proteomes" id="UP001370100"/>
    </source>
</evidence>
<comment type="caution">
    <text evidence="3">The sequence shown here is derived from an EMBL/GenBank/DDBJ whole genome shotgun (WGS) entry which is preliminary data.</text>
</comment>
<feature type="transmembrane region" description="Helical" evidence="2">
    <location>
        <begin position="109"/>
        <end position="130"/>
    </location>
</feature>
<keyword evidence="2" id="KW-0472">Membrane</keyword>
<evidence type="ECO:0000256" key="1">
    <source>
        <dbReference type="SAM" id="MobiDB-lite"/>
    </source>
</evidence>
<accession>A0ABU8N2D3</accession>
<feature type="transmembrane region" description="Helical" evidence="2">
    <location>
        <begin position="70"/>
        <end position="89"/>
    </location>
</feature>